<dbReference type="CDD" id="cd01285">
    <property type="entry name" value="nucleoside_deaminase"/>
    <property type="match status" value="1"/>
</dbReference>
<dbReference type="Gene3D" id="3.40.140.10">
    <property type="entry name" value="Cytidine Deaminase, domain 2"/>
    <property type="match status" value="1"/>
</dbReference>
<name>A0A914XJA1_9BILA</name>
<evidence type="ECO:0000256" key="4">
    <source>
        <dbReference type="ARBA" id="ARBA00022833"/>
    </source>
</evidence>
<keyword evidence="2" id="KW-0479">Metal-binding</keyword>
<dbReference type="FunFam" id="3.40.140.10:FF:000011">
    <property type="entry name" value="tRNA-specific adenosine deaminase"/>
    <property type="match status" value="1"/>
</dbReference>
<dbReference type="PROSITE" id="PS51747">
    <property type="entry name" value="CYT_DCMP_DEAMINASES_2"/>
    <property type="match status" value="1"/>
</dbReference>
<accession>A0A914XJA1</accession>
<dbReference type="GO" id="GO:0046872">
    <property type="term" value="F:metal ion binding"/>
    <property type="evidence" value="ECO:0007669"/>
    <property type="project" value="UniProtKB-KW"/>
</dbReference>
<evidence type="ECO:0000256" key="1">
    <source>
        <dbReference type="ARBA" id="ARBA00006576"/>
    </source>
</evidence>
<evidence type="ECO:0000256" key="2">
    <source>
        <dbReference type="ARBA" id="ARBA00022723"/>
    </source>
</evidence>
<evidence type="ECO:0000256" key="3">
    <source>
        <dbReference type="ARBA" id="ARBA00022801"/>
    </source>
</evidence>
<keyword evidence="4" id="KW-0862">Zinc</keyword>
<feature type="domain" description="CMP/dCMP-type deaminase" evidence="5">
    <location>
        <begin position="1"/>
        <end position="110"/>
    </location>
</feature>
<dbReference type="GO" id="GO:0006152">
    <property type="term" value="P:purine nucleoside catabolic process"/>
    <property type="evidence" value="ECO:0007669"/>
    <property type="project" value="TreeGrafter"/>
</dbReference>
<dbReference type="WBParaSite" id="PSAMB.scaffold8915size5606.g31973.t1">
    <property type="protein sequence ID" value="PSAMB.scaffold8915size5606.g31973.t1"/>
    <property type="gene ID" value="PSAMB.scaffold8915size5606.g31973"/>
</dbReference>
<evidence type="ECO:0000313" key="7">
    <source>
        <dbReference type="WBParaSite" id="PSAMB.scaffold8646size5981.g31637.t1"/>
    </source>
</evidence>
<evidence type="ECO:0000313" key="8">
    <source>
        <dbReference type="WBParaSite" id="PSAMB.scaffold8915size5606.g31973.t1"/>
    </source>
</evidence>
<evidence type="ECO:0000313" key="6">
    <source>
        <dbReference type="Proteomes" id="UP000887566"/>
    </source>
</evidence>
<proteinExistence type="inferred from homology"/>
<dbReference type="PANTHER" id="PTHR11079:SF161">
    <property type="entry name" value="CMP_DCMP-TYPE DEAMINASE DOMAIN-CONTAINING PROTEIN"/>
    <property type="match status" value="1"/>
</dbReference>
<reference evidence="7 8" key="1">
    <citation type="submission" date="2022-11" db="UniProtKB">
        <authorList>
            <consortium name="WormBaseParasite"/>
        </authorList>
    </citation>
    <scope>IDENTIFICATION</scope>
</reference>
<dbReference type="PANTHER" id="PTHR11079">
    <property type="entry name" value="CYTOSINE DEAMINASE FAMILY MEMBER"/>
    <property type="match status" value="1"/>
</dbReference>
<sequence>MANFMQQAVDEAVQGVQKGDGGPFGALVVKDGQIIASGHNMVLITKDPTAHAEVTAIRMACAKLGTFDLKGCVLYTSCHPCPMCMGASLWARLDAVYYAATPEQAANVGFDDKAFYDYINSPNKNEEMCRLEHVEIDQYLKPFELWSSLESKTPY</sequence>
<dbReference type="WBParaSite" id="PSAMB.scaffold8646size5981.g31637.t1">
    <property type="protein sequence ID" value="PSAMB.scaffold8646size5981.g31637.t1"/>
    <property type="gene ID" value="PSAMB.scaffold8646size5981.g31637"/>
</dbReference>
<dbReference type="AlphaFoldDB" id="A0A914XJA1"/>
<dbReference type="InterPro" id="IPR016193">
    <property type="entry name" value="Cytidine_deaminase-like"/>
</dbReference>
<protein>
    <submittedName>
        <fullName evidence="7 8">CMP/dCMP-type deaminase domain-containing protein</fullName>
    </submittedName>
</protein>
<organism evidence="6 7">
    <name type="scientific">Plectus sambesii</name>
    <dbReference type="NCBI Taxonomy" id="2011161"/>
    <lineage>
        <taxon>Eukaryota</taxon>
        <taxon>Metazoa</taxon>
        <taxon>Ecdysozoa</taxon>
        <taxon>Nematoda</taxon>
        <taxon>Chromadorea</taxon>
        <taxon>Plectida</taxon>
        <taxon>Plectina</taxon>
        <taxon>Plectoidea</taxon>
        <taxon>Plectidae</taxon>
        <taxon>Plectus</taxon>
    </lineage>
</organism>
<keyword evidence="6" id="KW-1185">Reference proteome</keyword>
<comment type="similarity">
    <text evidence="1">Belongs to the cytidine and deoxycytidylate deaminase family.</text>
</comment>
<keyword evidence="3" id="KW-0378">Hydrolase</keyword>
<dbReference type="Proteomes" id="UP000887566">
    <property type="component" value="Unplaced"/>
</dbReference>
<dbReference type="SUPFAM" id="SSF53927">
    <property type="entry name" value="Cytidine deaminase-like"/>
    <property type="match status" value="1"/>
</dbReference>
<dbReference type="GO" id="GO:0047974">
    <property type="term" value="F:guanosine deaminase activity"/>
    <property type="evidence" value="ECO:0007669"/>
    <property type="project" value="TreeGrafter"/>
</dbReference>
<dbReference type="InterPro" id="IPR002125">
    <property type="entry name" value="CMP_dCMP_dom"/>
</dbReference>
<dbReference type="Pfam" id="PF00383">
    <property type="entry name" value="dCMP_cyt_deam_1"/>
    <property type="match status" value="1"/>
</dbReference>
<evidence type="ECO:0000259" key="5">
    <source>
        <dbReference type="PROSITE" id="PS51747"/>
    </source>
</evidence>